<evidence type="ECO:0000256" key="1">
    <source>
        <dbReference type="ARBA" id="ARBA00000085"/>
    </source>
</evidence>
<keyword evidence="8" id="KW-0157">Chromophore</keyword>
<dbReference type="InterPro" id="IPR005467">
    <property type="entry name" value="His_kinase_dom"/>
</dbReference>
<dbReference type="Pfam" id="PF01590">
    <property type="entry name" value="GAF"/>
    <property type="match status" value="1"/>
</dbReference>
<dbReference type="Gene3D" id="3.30.450.40">
    <property type="match status" value="1"/>
</dbReference>
<dbReference type="InterPro" id="IPR003594">
    <property type="entry name" value="HATPase_dom"/>
</dbReference>
<dbReference type="PANTHER" id="PTHR42878">
    <property type="entry name" value="TWO-COMPONENT HISTIDINE KINASE"/>
    <property type="match status" value="1"/>
</dbReference>
<dbReference type="InterPro" id="IPR043150">
    <property type="entry name" value="Phytochrome_PHY_sf"/>
</dbReference>
<dbReference type="InterPro" id="IPR035965">
    <property type="entry name" value="PAS-like_dom_sf"/>
</dbReference>
<keyword evidence="12" id="KW-0547">Nucleotide-binding</keyword>
<dbReference type="InterPro" id="IPR003661">
    <property type="entry name" value="HisK_dim/P_dom"/>
</dbReference>
<keyword evidence="4" id="KW-0600">Photoreceptor protein</keyword>
<keyword evidence="7" id="KW-0418">Kinase</keyword>
<dbReference type="InterPro" id="IPR029016">
    <property type="entry name" value="GAF-like_dom_sf"/>
</dbReference>
<comment type="similarity">
    <text evidence="2">In the N-terminal section; belongs to the phytochrome family.</text>
</comment>
<reference evidence="13" key="1">
    <citation type="journal article" date="2019" name="Int. J. Syst. Evol. Microbiol.">
        <title>The Global Catalogue of Microorganisms (GCM) 10K type strain sequencing project: providing services to taxonomists for standard genome sequencing and annotation.</title>
        <authorList>
            <consortium name="The Broad Institute Genomics Platform"/>
            <consortium name="The Broad Institute Genome Sequencing Center for Infectious Disease"/>
            <person name="Wu L."/>
            <person name="Ma J."/>
        </authorList>
    </citation>
    <scope>NUCLEOTIDE SEQUENCE [LARGE SCALE GENOMIC DNA]</scope>
    <source>
        <strain evidence="13">CCTCC AB 2017081</strain>
    </source>
</reference>
<evidence type="ECO:0000256" key="5">
    <source>
        <dbReference type="ARBA" id="ARBA00022606"/>
    </source>
</evidence>
<dbReference type="PROSITE" id="PS50109">
    <property type="entry name" value="HIS_KIN"/>
    <property type="match status" value="1"/>
</dbReference>
<evidence type="ECO:0000256" key="3">
    <source>
        <dbReference type="ARBA" id="ARBA00012438"/>
    </source>
</evidence>
<dbReference type="RefSeq" id="WP_322474376.1">
    <property type="nucleotide sequence ID" value="NZ_JBHRZG010000024.1"/>
</dbReference>
<name>A0ABV7ZGZ2_9DEIO</name>
<dbReference type="Gene3D" id="3.30.450.20">
    <property type="entry name" value="PAS domain"/>
    <property type="match status" value="1"/>
</dbReference>
<dbReference type="SUPFAM" id="SSF55785">
    <property type="entry name" value="PYP-like sensor domain (PAS domain)"/>
    <property type="match status" value="1"/>
</dbReference>
<evidence type="ECO:0000313" key="13">
    <source>
        <dbReference type="Proteomes" id="UP001595803"/>
    </source>
</evidence>
<dbReference type="InterPro" id="IPR016132">
    <property type="entry name" value="Phyto_chromo_attachment"/>
</dbReference>
<evidence type="ECO:0000256" key="4">
    <source>
        <dbReference type="ARBA" id="ARBA00022543"/>
    </source>
</evidence>
<protein>
    <recommendedName>
        <fullName evidence="3">histidine kinase</fullName>
        <ecNumber evidence="3">2.7.13.3</ecNumber>
    </recommendedName>
</protein>
<dbReference type="InterPro" id="IPR003018">
    <property type="entry name" value="GAF"/>
</dbReference>
<dbReference type="InterPro" id="IPR036890">
    <property type="entry name" value="HATPase_C_sf"/>
</dbReference>
<sequence length="759" mass="83547">MTGHSGDRPILNLSGGPVDLTTCDREPIHIPGAVQSHGALVALEGDRIVVASVSVQDHFGMEPSALLGQTLDVLLDAETRQAIEGALTREALELNPLFLMSVRVQGEGPFDVVAHARDGLHILEFERSVMRSQVDPAALIRGPLSALNATRSLDDFAAVLAREVRQLTGFDRVMVYQFGPDGTGTVIAEALQPGTEAFLGLRYPATDIPQQARALYVLNMLRIISDVHSETSPLYAVPERPQPLDLTHAGLRAVSPIHIQYLKNMGVGASMSISIVRGQELWGLIACHHNSPRVLSYDARAACEFLGQVASVQLGARQERDEQAYELRLRSAESDLVGRLAHTPDPMEALNAEDANLLGFIDAPGAAIHYEGELVLLGVTPTADQVRELCAWLATLPEADVIHTDALGRDHPPARTYQTRPSGVLAVPLGSSRQDYVLWFRPEQLQTVTWGGDPNKPVQIGADGVGRLSPRDSFAAWQETVRGRSAPWTPAELHAGQALRRAVTAVELRRAAETYELNVELRRSNAELDAFAYIASHDLKEPLRGMHNYSVFLLETYSQQLDEDGVAKLRTLVRLTQRMDDLLDSLLLYSRVGREELNFQPVPLNEVLSDVLEILEQRLRETGATVTLHDLPTVTVDRVRVAEIYQNLIANALKYTERARPHVEVGMLAPADRAGHRIPPEVSPSARILYVRDDGLGIREQHFENIFRIFKRLHAREQFGGGTGAGLTIVRKIVERHGGQIWVESVYGEGSTFLFTLEA</sequence>
<dbReference type="Pfam" id="PF00360">
    <property type="entry name" value="PHY"/>
    <property type="match status" value="1"/>
</dbReference>
<dbReference type="PANTHER" id="PTHR42878:SF15">
    <property type="entry name" value="BACTERIOPHYTOCHROME"/>
    <property type="match status" value="1"/>
</dbReference>
<evidence type="ECO:0000256" key="7">
    <source>
        <dbReference type="ARBA" id="ARBA00022777"/>
    </source>
</evidence>
<dbReference type="InterPro" id="IPR013515">
    <property type="entry name" value="Phytochrome_cen-reg"/>
</dbReference>
<evidence type="ECO:0000256" key="2">
    <source>
        <dbReference type="ARBA" id="ARBA00006402"/>
    </source>
</evidence>
<dbReference type="Gene3D" id="3.30.565.10">
    <property type="entry name" value="Histidine kinase-like ATPase, C-terminal domain"/>
    <property type="match status" value="1"/>
</dbReference>
<dbReference type="PRINTS" id="PR01033">
    <property type="entry name" value="PHYTOCHROME"/>
</dbReference>
<accession>A0ABV7ZGZ2</accession>
<evidence type="ECO:0000256" key="6">
    <source>
        <dbReference type="ARBA" id="ARBA00022679"/>
    </source>
</evidence>
<evidence type="ECO:0000259" key="11">
    <source>
        <dbReference type="PROSITE" id="PS50109"/>
    </source>
</evidence>
<evidence type="ECO:0000256" key="9">
    <source>
        <dbReference type="ARBA" id="ARBA00023170"/>
    </source>
</evidence>
<dbReference type="InterPro" id="IPR036097">
    <property type="entry name" value="HisK_dim/P_sf"/>
</dbReference>
<organism evidence="12 13">
    <name type="scientific">Deinococcus rufus</name>
    <dbReference type="NCBI Taxonomy" id="2136097"/>
    <lineage>
        <taxon>Bacteria</taxon>
        <taxon>Thermotogati</taxon>
        <taxon>Deinococcota</taxon>
        <taxon>Deinococci</taxon>
        <taxon>Deinococcales</taxon>
        <taxon>Deinococcaceae</taxon>
        <taxon>Deinococcus</taxon>
    </lineage>
</organism>
<dbReference type="Gene3D" id="1.10.287.130">
    <property type="match status" value="1"/>
</dbReference>
<dbReference type="SUPFAM" id="SSF55874">
    <property type="entry name" value="ATPase domain of HSP90 chaperone/DNA topoisomerase II/histidine kinase"/>
    <property type="match status" value="1"/>
</dbReference>
<dbReference type="InterPro" id="IPR001294">
    <property type="entry name" value="Phytochrome"/>
</dbReference>
<dbReference type="GO" id="GO:0005524">
    <property type="term" value="F:ATP binding"/>
    <property type="evidence" value="ECO:0007669"/>
    <property type="project" value="UniProtKB-KW"/>
</dbReference>
<proteinExistence type="inferred from homology"/>
<dbReference type="InterPro" id="IPR050351">
    <property type="entry name" value="BphY/WalK/GraS-like"/>
</dbReference>
<dbReference type="Pfam" id="PF08446">
    <property type="entry name" value="PAS_2"/>
    <property type="match status" value="1"/>
</dbReference>
<gene>
    <name evidence="12" type="ORF">ACFOSB_22745</name>
</gene>
<dbReference type="SMART" id="SM00388">
    <property type="entry name" value="HisKA"/>
    <property type="match status" value="1"/>
</dbReference>
<evidence type="ECO:0000259" key="10">
    <source>
        <dbReference type="PROSITE" id="PS50046"/>
    </source>
</evidence>
<keyword evidence="9" id="KW-0675">Receptor</keyword>
<feature type="domain" description="Histidine kinase" evidence="11">
    <location>
        <begin position="534"/>
        <end position="759"/>
    </location>
</feature>
<dbReference type="Gene3D" id="3.30.450.270">
    <property type="match status" value="1"/>
</dbReference>
<dbReference type="SUPFAM" id="SSF47384">
    <property type="entry name" value="Homodimeric domain of signal transducing histidine kinase"/>
    <property type="match status" value="1"/>
</dbReference>
<comment type="caution">
    <text evidence="12">The sequence shown here is derived from an EMBL/GenBank/DDBJ whole genome shotgun (WGS) entry which is preliminary data.</text>
</comment>
<dbReference type="EC" id="2.7.13.3" evidence="3"/>
<comment type="catalytic activity">
    <reaction evidence="1">
        <text>ATP + protein L-histidine = ADP + protein N-phospho-L-histidine.</text>
        <dbReference type="EC" id="2.7.13.3"/>
    </reaction>
</comment>
<keyword evidence="12" id="KW-0067">ATP-binding</keyword>
<dbReference type="SUPFAM" id="SSF55781">
    <property type="entry name" value="GAF domain-like"/>
    <property type="match status" value="2"/>
</dbReference>
<dbReference type="Pfam" id="PF00512">
    <property type="entry name" value="HisKA"/>
    <property type="match status" value="1"/>
</dbReference>
<dbReference type="PROSITE" id="PS50046">
    <property type="entry name" value="PHYTOCHROME_2"/>
    <property type="match status" value="1"/>
</dbReference>
<feature type="domain" description="Phytochrome chromophore attachment site" evidence="10">
    <location>
        <begin position="152"/>
        <end position="308"/>
    </location>
</feature>
<dbReference type="Proteomes" id="UP001595803">
    <property type="component" value="Unassembled WGS sequence"/>
</dbReference>
<keyword evidence="5" id="KW-0716">Sensory transduction</keyword>
<dbReference type="SMART" id="SM00065">
    <property type="entry name" value="GAF"/>
    <property type="match status" value="1"/>
</dbReference>
<dbReference type="EMBL" id="JBHRZG010000024">
    <property type="protein sequence ID" value="MFC3835693.1"/>
    <property type="molecule type" value="Genomic_DNA"/>
</dbReference>
<dbReference type="Pfam" id="PF02518">
    <property type="entry name" value="HATPase_c"/>
    <property type="match status" value="1"/>
</dbReference>
<evidence type="ECO:0000256" key="8">
    <source>
        <dbReference type="ARBA" id="ARBA00022991"/>
    </source>
</evidence>
<dbReference type="InterPro" id="IPR013654">
    <property type="entry name" value="PAS_2"/>
</dbReference>
<evidence type="ECO:0000313" key="12">
    <source>
        <dbReference type="EMBL" id="MFC3835693.1"/>
    </source>
</evidence>
<dbReference type="SMART" id="SM00387">
    <property type="entry name" value="HATPase_c"/>
    <property type="match status" value="1"/>
</dbReference>
<keyword evidence="13" id="KW-1185">Reference proteome</keyword>
<keyword evidence="6" id="KW-0808">Transferase</keyword>